<sequence>MKEGSAVEREGDKGFCPLAAGDDGEVKRGVELPVDGQRGKGRAGGSNGRREEFGESERVNGRGEGGGGHTVGEGWGGEERERAQVRLSMKEGERKGQPDHEKGERGHRVLSRKEGEREGNGAQKEGVLEHGVLSMRGGEREGTGVLIMSEGEGEGT</sequence>
<feature type="region of interest" description="Disordered" evidence="1">
    <location>
        <begin position="1"/>
        <end position="156"/>
    </location>
</feature>
<proteinExistence type="predicted"/>
<evidence type="ECO:0000313" key="2">
    <source>
        <dbReference type="EMBL" id="KAK3262999.1"/>
    </source>
</evidence>
<evidence type="ECO:0000313" key="3">
    <source>
        <dbReference type="Proteomes" id="UP001190700"/>
    </source>
</evidence>
<reference evidence="2 3" key="1">
    <citation type="journal article" date="2015" name="Genome Biol. Evol.">
        <title>Comparative Genomics of a Bacterivorous Green Alga Reveals Evolutionary Causalities and Consequences of Phago-Mixotrophic Mode of Nutrition.</title>
        <authorList>
            <person name="Burns J.A."/>
            <person name="Paasch A."/>
            <person name="Narechania A."/>
            <person name="Kim E."/>
        </authorList>
    </citation>
    <scope>NUCLEOTIDE SEQUENCE [LARGE SCALE GENOMIC DNA]</scope>
    <source>
        <strain evidence="2 3">PLY_AMNH</strain>
    </source>
</reference>
<protein>
    <submittedName>
        <fullName evidence="2">Uncharacterized protein</fullName>
    </submittedName>
</protein>
<feature type="compositionally biased region" description="Basic and acidic residues" evidence="1">
    <location>
        <begin position="1"/>
        <end position="13"/>
    </location>
</feature>
<feature type="non-terminal residue" evidence="2">
    <location>
        <position position="156"/>
    </location>
</feature>
<dbReference type="EMBL" id="LGRX02015813">
    <property type="protein sequence ID" value="KAK3262999.1"/>
    <property type="molecule type" value="Genomic_DNA"/>
</dbReference>
<dbReference type="Proteomes" id="UP001190700">
    <property type="component" value="Unassembled WGS sequence"/>
</dbReference>
<feature type="compositionally biased region" description="Gly residues" evidence="1">
    <location>
        <begin position="62"/>
        <end position="75"/>
    </location>
</feature>
<accession>A0AAE0KWF2</accession>
<evidence type="ECO:0000256" key="1">
    <source>
        <dbReference type="SAM" id="MobiDB-lite"/>
    </source>
</evidence>
<name>A0AAE0KWF2_9CHLO</name>
<organism evidence="2 3">
    <name type="scientific">Cymbomonas tetramitiformis</name>
    <dbReference type="NCBI Taxonomy" id="36881"/>
    <lineage>
        <taxon>Eukaryota</taxon>
        <taxon>Viridiplantae</taxon>
        <taxon>Chlorophyta</taxon>
        <taxon>Pyramimonadophyceae</taxon>
        <taxon>Pyramimonadales</taxon>
        <taxon>Pyramimonadaceae</taxon>
        <taxon>Cymbomonas</taxon>
    </lineage>
</organism>
<feature type="compositionally biased region" description="Basic and acidic residues" evidence="1">
    <location>
        <begin position="48"/>
        <end position="61"/>
    </location>
</feature>
<feature type="compositionally biased region" description="Basic and acidic residues" evidence="1">
    <location>
        <begin position="77"/>
        <end position="119"/>
    </location>
</feature>
<comment type="caution">
    <text evidence="2">The sequence shown here is derived from an EMBL/GenBank/DDBJ whole genome shotgun (WGS) entry which is preliminary data.</text>
</comment>
<keyword evidence="3" id="KW-1185">Reference proteome</keyword>
<gene>
    <name evidence="2" type="ORF">CYMTET_28173</name>
</gene>
<dbReference type="AlphaFoldDB" id="A0AAE0KWF2"/>